<evidence type="ECO:0000256" key="1">
    <source>
        <dbReference type="SAM" id="Phobius"/>
    </source>
</evidence>
<protein>
    <submittedName>
        <fullName evidence="2">Uncharacterized protein</fullName>
    </submittedName>
</protein>
<reference evidence="3" key="1">
    <citation type="submission" date="2020-05" db="EMBL/GenBank/DDBJ databases">
        <title>Novel species in genus Nocardioides.</title>
        <authorList>
            <person name="Zhang G."/>
        </authorList>
    </citation>
    <scope>NUCLEOTIDE SEQUENCE [LARGE SCALE GENOMIC DNA]</scope>
    <source>
        <strain evidence="3">zg-1050</strain>
    </source>
</reference>
<keyword evidence="1" id="KW-1133">Transmembrane helix</keyword>
<dbReference type="EMBL" id="CP053716">
    <property type="protein sequence ID" value="QKF06914.1"/>
    <property type="molecule type" value="Genomic_DNA"/>
</dbReference>
<keyword evidence="3" id="KW-1185">Reference proteome</keyword>
<keyword evidence="1" id="KW-0812">Transmembrane</keyword>
<dbReference type="RefSeq" id="WP_173163599.1">
    <property type="nucleotide sequence ID" value="NZ_CP053716.1"/>
</dbReference>
<sequence length="79" mass="8772">MKAFFPAELWPVPVLLLLGIMAALAYPAARHAQAKGYSFWLFELTGILFGFLVPLILMAVLPAREGSARWKQQNEGAVR</sequence>
<gene>
    <name evidence="2" type="ORF">HLV38_01335</name>
</gene>
<keyword evidence="1" id="KW-0472">Membrane</keyword>
<accession>A0A6M8J011</accession>
<name>A0A6M8J011_9ACTN</name>
<feature type="transmembrane region" description="Helical" evidence="1">
    <location>
        <begin position="44"/>
        <end position="63"/>
    </location>
</feature>
<evidence type="ECO:0000313" key="3">
    <source>
        <dbReference type="Proteomes" id="UP000503297"/>
    </source>
</evidence>
<proteinExistence type="predicted"/>
<dbReference type="KEGG" id="bwa:HLV38_01335"/>
<organism evidence="2 3">
    <name type="scientific">Berryella wangjianweii</name>
    <dbReference type="NCBI Taxonomy" id="2734634"/>
    <lineage>
        <taxon>Bacteria</taxon>
        <taxon>Bacillati</taxon>
        <taxon>Actinomycetota</taxon>
        <taxon>Coriobacteriia</taxon>
        <taxon>Eggerthellales</taxon>
        <taxon>Eggerthellaceae</taxon>
        <taxon>Berryella</taxon>
    </lineage>
</organism>
<dbReference type="Proteomes" id="UP000503297">
    <property type="component" value="Chromosome"/>
</dbReference>
<evidence type="ECO:0000313" key="2">
    <source>
        <dbReference type="EMBL" id="QKF06914.1"/>
    </source>
</evidence>
<dbReference type="AlphaFoldDB" id="A0A6M8J011"/>